<dbReference type="Gene3D" id="3.40.190.10">
    <property type="entry name" value="Periplasmic binding protein-like II"/>
    <property type="match status" value="2"/>
</dbReference>
<organism evidence="2 3">
    <name type="scientific">Phytohabitans maris</name>
    <dbReference type="NCBI Taxonomy" id="3071409"/>
    <lineage>
        <taxon>Bacteria</taxon>
        <taxon>Bacillati</taxon>
        <taxon>Actinomycetota</taxon>
        <taxon>Actinomycetes</taxon>
        <taxon>Micromonosporales</taxon>
        <taxon>Micromonosporaceae</taxon>
    </lineage>
</organism>
<name>A0ABU0ZNS7_9ACTN</name>
<reference evidence="2 3" key="1">
    <citation type="submission" date="2023-08" db="EMBL/GenBank/DDBJ databases">
        <title>Phytohabitans sansha sp. nov., isolated from marine sediment.</title>
        <authorList>
            <person name="Zhao Y."/>
            <person name="Yi K."/>
        </authorList>
    </citation>
    <scope>NUCLEOTIDE SEQUENCE [LARGE SCALE GENOMIC DNA]</scope>
    <source>
        <strain evidence="2 3">ZYX-F-186</strain>
    </source>
</reference>
<proteinExistence type="predicted"/>
<evidence type="ECO:0000313" key="3">
    <source>
        <dbReference type="Proteomes" id="UP001230908"/>
    </source>
</evidence>
<sequence length="388" mass="39128">MTLTGEAFVAGTADVRDGGRWSSTAVRVRAGRSRPVPAGGGGVSRRVLGAGVLAAGVAVAAGACSDDGAGAAGQEVEQVTFLTTVGKQGRDAAAFVAEAKGFFAAHGLKVDIQPGRAGDYNHQQLAAGSAQYATVDGAGAVVRYATGKDTSFQVLAAVHQQTVVGIVGLAGGRISSDPRSLVGRTLGTIKNAVPEVLWPAYAKAAGIDAKSVTWRYAATADQLNQLVAAGTIDGSAQFVIGAPGIEAAAGKAGRKPEAVVIPYSTHLGSLYGGVLIAQKSTIDAHPAQAKRFAAALSMGLDYAVKNPQEAGQIMADQAGQDPVVAAAELERMRAYVFAAGVTTAGALDETRVAGMVGSLTAHGLIPQGMNPDLPKTIARFDLAPAATS</sequence>
<dbReference type="PANTHER" id="PTHR31528">
    <property type="entry name" value="4-AMINO-5-HYDROXYMETHYL-2-METHYLPYRIMIDINE PHOSPHATE SYNTHASE THI11-RELATED"/>
    <property type="match status" value="1"/>
</dbReference>
<dbReference type="RefSeq" id="WP_308714859.1">
    <property type="nucleotide sequence ID" value="NZ_JAVHUY010000023.1"/>
</dbReference>
<dbReference type="SUPFAM" id="SSF53850">
    <property type="entry name" value="Periplasmic binding protein-like II"/>
    <property type="match status" value="1"/>
</dbReference>
<keyword evidence="3" id="KW-1185">Reference proteome</keyword>
<dbReference type="PANTHER" id="PTHR31528:SF3">
    <property type="entry name" value="THIAMINE BIOSYNTHESIS PROTEIN HI_0357-RELATED"/>
    <property type="match status" value="1"/>
</dbReference>
<dbReference type="Proteomes" id="UP001230908">
    <property type="component" value="Unassembled WGS sequence"/>
</dbReference>
<comment type="caution">
    <text evidence="2">The sequence shown here is derived from an EMBL/GenBank/DDBJ whole genome shotgun (WGS) entry which is preliminary data.</text>
</comment>
<feature type="domain" description="SsuA/THI5-like" evidence="1">
    <location>
        <begin position="93"/>
        <end position="310"/>
    </location>
</feature>
<evidence type="ECO:0000259" key="1">
    <source>
        <dbReference type="Pfam" id="PF09084"/>
    </source>
</evidence>
<dbReference type="EMBL" id="JAVHUY010000023">
    <property type="protein sequence ID" value="MDQ7907582.1"/>
    <property type="molecule type" value="Genomic_DNA"/>
</dbReference>
<accession>A0ABU0ZNS7</accession>
<dbReference type="InterPro" id="IPR027939">
    <property type="entry name" value="NMT1/THI5"/>
</dbReference>
<dbReference type="InterPro" id="IPR015168">
    <property type="entry name" value="SsuA/THI5"/>
</dbReference>
<evidence type="ECO:0000313" key="2">
    <source>
        <dbReference type="EMBL" id="MDQ7907582.1"/>
    </source>
</evidence>
<gene>
    <name evidence="2" type="ORF">RB614_23970</name>
</gene>
<dbReference type="Pfam" id="PF09084">
    <property type="entry name" value="NMT1"/>
    <property type="match status" value="1"/>
</dbReference>
<protein>
    <submittedName>
        <fullName evidence="2">ABC transporter substrate-binding protein</fullName>
    </submittedName>
</protein>